<dbReference type="RefSeq" id="WP_262688382.1">
    <property type="nucleotide sequence ID" value="NZ_JAOQIO010000123.1"/>
</dbReference>
<dbReference type="Gene3D" id="1.10.1040.10">
    <property type="entry name" value="N-(1-d-carboxylethyl)-l-norvaline Dehydrogenase, domain 2"/>
    <property type="match status" value="1"/>
</dbReference>
<dbReference type="InterPro" id="IPR036291">
    <property type="entry name" value="NAD(P)-bd_dom_sf"/>
</dbReference>
<reference evidence="5 6" key="1">
    <citation type="submission" date="2022-09" db="EMBL/GenBank/DDBJ databases">
        <authorList>
            <person name="Han X.L."/>
            <person name="Wang Q."/>
            <person name="Lu T."/>
        </authorList>
    </citation>
    <scope>NUCLEOTIDE SEQUENCE [LARGE SCALE GENOMIC DNA]</scope>
    <source>
        <strain evidence="5 6">WQ 127069</strain>
    </source>
</reference>
<dbReference type="PROSITE" id="PS00895">
    <property type="entry name" value="3_HYDROXYISOBUT_DH"/>
    <property type="match status" value="1"/>
</dbReference>
<gene>
    <name evidence="5" type="ORF">OB236_36445</name>
</gene>
<dbReference type="InterPro" id="IPR029154">
    <property type="entry name" value="HIBADH-like_NADP-bd"/>
</dbReference>
<evidence type="ECO:0000259" key="3">
    <source>
        <dbReference type="Pfam" id="PF07238"/>
    </source>
</evidence>
<dbReference type="Pfam" id="PF07238">
    <property type="entry name" value="PilZ"/>
    <property type="match status" value="1"/>
</dbReference>
<dbReference type="Pfam" id="PF03446">
    <property type="entry name" value="NAD_binding_2"/>
    <property type="match status" value="1"/>
</dbReference>
<dbReference type="Gene3D" id="3.40.50.720">
    <property type="entry name" value="NAD(P)-binding Rossmann-like Domain"/>
    <property type="match status" value="1"/>
</dbReference>
<sequence length="420" mass="45339">MRVGFIGLGTMGKPMVINLLNKGYSVKVYNRTADKTAEVVALGAVAVSSAVEVAQETDVIMTMLKDDAAVLEVILGTTGIIHGLSAGQTVIDCSTISPDTSRQIHEALLERAVDFLDAPVTGSKPAAENGTLAFMAGGRFAALDKQRSLFEAIGTKVIYMGPSGSGSSAKLAHNTIAAVNLLGFIEGLTIATKAGLDPERFIEAVLAGGASSKQAESKGSKIINRDFSSQFSLQLMLKDLLLAGELSNSYQLPLPLQKAATNLFQIGLSKGFGDQDMSAIVQCYEEWMQTLVVKQASGYERRKNTRLHIDIPLILSVHQWEQEGSFTGQTIEGKLYDLSESGMQIVSSFPLSMDMFVVIHFPKEADLPPITARVIRIDNDNGSFRYGCMLSGLAPYVRLKIEDYIAIYPYISGDYESTTQ</sequence>
<protein>
    <submittedName>
        <fullName evidence="5">NAD(P)-binding domain-containing protein</fullName>
    </submittedName>
</protein>
<evidence type="ECO:0000313" key="5">
    <source>
        <dbReference type="EMBL" id="MCU6797630.1"/>
    </source>
</evidence>
<feature type="domain" description="PilZ" evidence="3">
    <location>
        <begin position="300"/>
        <end position="405"/>
    </location>
</feature>
<organism evidence="5 6">
    <name type="scientific">Paenibacillus baimaensis</name>
    <dbReference type="NCBI Taxonomy" id="2982185"/>
    <lineage>
        <taxon>Bacteria</taxon>
        <taxon>Bacillati</taxon>
        <taxon>Bacillota</taxon>
        <taxon>Bacilli</taxon>
        <taxon>Bacillales</taxon>
        <taxon>Paenibacillaceae</taxon>
        <taxon>Paenibacillus</taxon>
    </lineage>
</organism>
<name>A0ABT2USH8_9BACL</name>
<evidence type="ECO:0000259" key="4">
    <source>
        <dbReference type="Pfam" id="PF14833"/>
    </source>
</evidence>
<dbReference type="PANTHER" id="PTHR43060:SF15">
    <property type="entry name" value="3-HYDROXYISOBUTYRATE DEHYDROGENASE-LIKE 1, MITOCHONDRIAL-RELATED"/>
    <property type="match status" value="1"/>
</dbReference>
<dbReference type="SUPFAM" id="SSF51735">
    <property type="entry name" value="NAD(P)-binding Rossmann-fold domains"/>
    <property type="match status" value="1"/>
</dbReference>
<dbReference type="InterPro" id="IPR008927">
    <property type="entry name" value="6-PGluconate_DH-like_C_sf"/>
</dbReference>
<dbReference type="SUPFAM" id="SSF141371">
    <property type="entry name" value="PilZ domain-like"/>
    <property type="match status" value="1"/>
</dbReference>
<dbReference type="Pfam" id="PF14833">
    <property type="entry name" value="NAD_binding_11"/>
    <property type="match status" value="1"/>
</dbReference>
<accession>A0ABT2USH8</accession>
<dbReference type="InterPro" id="IPR006115">
    <property type="entry name" value="6PGDH_NADP-bd"/>
</dbReference>
<feature type="domain" description="6-phosphogluconate dehydrogenase NADP-binding" evidence="2">
    <location>
        <begin position="2"/>
        <end position="161"/>
    </location>
</feature>
<evidence type="ECO:0000259" key="2">
    <source>
        <dbReference type="Pfam" id="PF03446"/>
    </source>
</evidence>
<dbReference type="SUPFAM" id="SSF48179">
    <property type="entry name" value="6-phosphogluconate dehydrogenase C-terminal domain-like"/>
    <property type="match status" value="1"/>
</dbReference>
<dbReference type="InterPro" id="IPR002204">
    <property type="entry name" value="3-OH-isobutyrate_DH-rel_CS"/>
</dbReference>
<dbReference type="EMBL" id="JAOQIO010000123">
    <property type="protein sequence ID" value="MCU6797630.1"/>
    <property type="molecule type" value="Genomic_DNA"/>
</dbReference>
<evidence type="ECO:0000313" key="6">
    <source>
        <dbReference type="Proteomes" id="UP001652445"/>
    </source>
</evidence>
<dbReference type="InterPro" id="IPR013328">
    <property type="entry name" value="6PGD_dom2"/>
</dbReference>
<dbReference type="InterPro" id="IPR009875">
    <property type="entry name" value="PilZ_domain"/>
</dbReference>
<proteinExistence type="inferred from homology"/>
<dbReference type="PANTHER" id="PTHR43060">
    <property type="entry name" value="3-HYDROXYISOBUTYRATE DEHYDROGENASE-LIKE 1, MITOCHONDRIAL-RELATED"/>
    <property type="match status" value="1"/>
</dbReference>
<dbReference type="Proteomes" id="UP001652445">
    <property type="component" value="Unassembled WGS sequence"/>
</dbReference>
<feature type="domain" description="3-hydroxyisobutyrate dehydrogenase-like NAD-binding" evidence="4">
    <location>
        <begin position="164"/>
        <end position="283"/>
    </location>
</feature>
<dbReference type="Gene3D" id="2.40.10.220">
    <property type="entry name" value="predicted glycosyltransferase like domains"/>
    <property type="match status" value="1"/>
</dbReference>
<comment type="similarity">
    <text evidence="1">Belongs to the HIBADH-related family.</text>
</comment>
<evidence type="ECO:0000256" key="1">
    <source>
        <dbReference type="ARBA" id="ARBA00009080"/>
    </source>
</evidence>
<keyword evidence="6" id="KW-1185">Reference proteome</keyword>
<comment type="caution">
    <text evidence="5">The sequence shown here is derived from an EMBL/GenBank/DDBJ whole genome shotgun (WGS) entry which is preliminary data.</text>
</comment>